<comment type="subcellular location">
    <subcellularLocation>
        <location evidence="1">Membrane</location>
        <topology evidence="1">Multi-pass membrane protein</topology>
    </subcellularLocation>
</comment>
<keyword evidence="3 5" id="KW-1133">Transmembrane helix</keyword>
<keyword evidence="8" id="KW-1185">Reference proteome</keyword>
<comment type="caution">
    <text evidence="7">The sequence shown here is derived from an EMBL/GenBank/DDBJ whole genome shotgun (WGS) entry which is preliminary data.</text>
</comment>
<evidence type="ECO:0000256" key="1">
    <source>
        <dbReference type="ARBA" id="ARBA00004141"/>
    </source>
</evidence>
<dbReference type="Proteomes" id="UP000245202">
    <property type="component" value="Unassembled WGS sequence"/>
</dbReference>
<reference evidence="7 8" key="1">
    <citation type="submission" date="2017-08" db="EMBL/GenBank/DDBJ databases">
        <title>Substantial Increase in Enzyme Production by Combined Drug-Resistance Mutations in Paenibacillus agaridevorans.</title>
        <authorList>
            <person name="Tanaka Y."/>
            <person name="Funane K."/>
            <person name="Hosaka T."/>
            <person name="Shiwa Y."/>
            <person name="Fujita N."/>
            <person name="Miyazaki T."/>
            <person name="Yoshikawa H."/>
            <person name="Murakami K."/>
            <person name="Kasahara K."/>
            <person name="Inaoka T."/>
            <person name="Hiraga Y."/>
            <person name="Ochi K."/>
        </authorList>
    </citation>
    <scope>NUCLEOTIDE SEQUENCE [LARGE SCALE GENOMIC DNA]</scope>
    <source>
        <strain evidence="7 8">T-3040</strain>
    </source>
</reference>
<name>A0A2R5F218_9BACL</name>
<protein>
    <recommendedName>
        <fullName evidence="6">Yip1 domain-containing protein</fullName>
    </recommendedName>
</protein>
<dbReference type="GO" id="GO:0016020">
    <property type="term" value="C:membrane"/>
    <property type="evidence" value="ECO:0007669"/>
    <property type="project" value="UniProtKB-SubCell"/>
</dbReference>
<evidence type="ECO:0000256" key="5">
    <source>
        <dbReference type="SAM" id="Phobius"/>
    </source>
</evidence>
<evidence type="ECO:0000256" key="2">
    <source>
        <dbReference type="ARBA" id="ARBA00022692"/>
    </source>
</evidence>
<evidence type="ECO:0000256" key="4">
    <source>
        <dbReference type="ARBA" id="ARBA00023136"/>
    </source>
</evidence>
<feature type="transmembrane region" description="Helical" evidence="5">
    <location>
        <begin position="171"/>
        <end position="198"/>
    </location>
</feature>
<feature type="domain" description="Yip1" evidence="6">
    <location>
        <begin position="11"/>
        <end position="179"/>
    </location>
</feature>
<dbReference type="AlphaFoldDB" id="A0A2R5F218"/>
<evidence type="ECO:0000259" key="6">
    <source>
        <dbReference type="Pfam" id="PF04893"/>
    </source>
</evidence>
<evidence type="ECO:0000313" key="8">
    <source>
        <dbReference type="Proteomes" id="UP000245202"/>
    </source>
</evidence>
<dbReference type="EMBL" id="BDQX01000281">
    <property type="protein sequence ID" value="GBG09851.1"/>
    <property type="molecule type" value="Genomic_DNA"/>
</dbReference>
<feature type="transmembrane region" description="Helical" evidence="5">
    <location>
        <begin position="59"/>
        <end position="85"/>
    </location>
</feature>
<feature type="transmembrane region" description="Helical" evidence="5">
    <location>
        <begin position="29"/>
        <end position="47"/>
    </location>
</feature>
<accession>A0A2R5F218</accession>
<dbReference type="InterPro" id="IPR006977">
    <property type="entry name" value="Yip1_dom"/>
</dbReference>
<gene>
    <name evidence="7" type="ORF">PAT3040_04524</name>
</gene>
<evidence type="ECO:0000313" key="7">
    <source>
        <dbReference type="EMBL" id="GBG09851.1"/>
    </source>
</evidence>
<feature type="transmembrane region" description="Helical" evidence="5">
    <location>
        <begin position="105"/>
        <end position="124"/>
    </location>
</feature>
<dbReference type="Pfam" id="PF04893">
    <property type="entry name" value="Yip1"/>
    <property type="match status" value="1"/>
</dbReference>
<organism evidence="7 8">
    <name type="scientific">Paenibacillus agaridevorans</name>
    <dbReference type="NCBI Taxonomy" id="171404"/>
    <lineage>
        <taxon>Bacteria</taxon>
        <taxon>Bacillati</taxon>
        <taxon>Bacillota</taxon>
        <taxon>Bacilli</taxon>
        <taxon>Bacillales</taxon>
        <taxon>Paenibacillaceae</taxon>
        <taxon>Paenibacillus</taxon>
    </lineage>
</organism>
<keyword evidence="4 5" id="KW-0472">Membrane</keyword>
<evidence type="ECO:0000256" key="3">
    <source>
        <dbReference type="ARBA" id="ARBA00022989"/>
    </source>
</evidence>
<proteinExistence type="predicted"/>
<feature type="transmembrane region" description="Helical" evidence="5">
    <location>
        <begin position="131"/>
        <end position="151"/>
    </location>
</feature>
<keyword evidence="2 5" id="KW-0812">Transmembrane</keyword>
<sequence>MSTQLGIVSYLIRHPLDGFYGIRHEGKGSVAGGSAVLLIALASYGFIRSGTNFIYNPSIIVDASVLTPLLQFTVVWLGFVVASYLVSSLNQGEGRFRDVYTASAYAMFPFAIVGVPLTLLSGVMTLNEASIYGFLEYGLYGWAGLLLFWQVQGIQNYSVGETVKNLFLTVLTMFIMAILIFITFSLTSELVGFIYSIYQEVAIR</sequence>